<dbReference type="InterPro" id="IPR011992">
    <property type="entry name" value="EF-hand-dom_pair"/>
</dbReference>
<gene>
    <name evidence="4" type="ORF">ABDJ38_11630</name>
</gene>
<dbReference type="InterPro" id="IPR018247">
    <property type="entry name" value="EF_Hand_1_Ca_BS"/>
</dbReference>
<dbReference type="PROSITE" id="PS00018">
    <property type="entry name" value="EF_HAND_1"/>
    <property type="match status" value="3"/>
</dbReference>
<dbReference type="RefSeq" id="WP_346785266.1">
    <property type="nucleotide sequence ID" value="NZ_JBDLBR010000003.1"/>
</dbReference>
<dbReference type="Pfam" id="PF13202">
    <property type="entry name" value="EF-hand_5"/>
    <property type="match status" value="2"/>
</dbReference>
<name>A0ABV0CYA8_9SPHN</name>
<dbReference type="Gene3D" id="1.10.238.10">
    <property type="entry name" value="EF-hand"/>
    <property type="match status" value="2"/>
</dbReference>
<organism evidence="4 5">
    <name type="scientific">Aurantiacibacter flavus</name>
    <dbReference type="NCBI Taxonomy" id="3145232"/>
    <lineage>
        <taxon>Bacteria</taxon>
        <taxon>Pseudomonadati</taxon>
        <taxon>Pseudomonadota</taxon>
        <taxon>Alphaproteobacteria</taxon>
        <taxon>Sphingomonadales</taxon>
        <taxon>Erythrobacteraceae</taxon>
        <taxon>Aurantiacibacter</taxon>
    </lineage>
</organism>
<sequence>MKSAFTTGMIALCAAGLAMPALAQDGDEAERAERRTSGGHSKEAFIESYDADGDGVVTMAEFNAERAKIHEGYDMDGDGRVSQVEYVDDYQYRLDAELAEIRANRLRQAHFRFGVLDADHDGTLTLEELNESGTRTFSRLDSNEDGIIDEADTADAF</sequence>
<keyword evidence="2" id="KW-0732">Signal</keyword>
<feature type="chain" id="PRO_5045099004" description="EF-hand domain-containing protein" evidence="2">
    <location>
        <begin position="24"/>
        <end position="157"/>
    </location>
</feature>
<dbReference type="EMBL" id="JBDLBR010000003">
    <property type="protein sequence ID" value="MEN7537825.1"/>
    <property type="molecule type" value="Genomic_DNA"/>
</dbReference>
<evidence type="ECO:0000256" key="2">
    <source>
        <dbReference type="SAM" id="SignalP"/>
    </source>
</evidence>
<evidence type="ECO:0000313" key="5">
    <source>
        <dbReference type="Proteomes" id="UP001484535"/>
    </source>
</evidence>
<accession>A0ABV0CYA8</accession>
<protein>
    <recommendedName>
        <fullName evidence="3">EF-hand domain-containing protein</fullName>
    </recommendedName>
</protein>
<dbReference type="SUPFAM" id="SSF47473">
    <property type="entry name" value="EF-hand"/>
    <property type="match status" value="1"/>
</dbReference>
<feature type="signal peptide" evidence="2">
    <location>
        <begin position="1"/>
        <end position="23"/>
    </location>
</feature>
<feature type="compositionally biased region" description="Basic and acidic residues" evidence="1">
    <location>
        <begin position="29"/>
        <end position="45"/>
    </location>
</feature>
<dbReference type="InterPro" id="IPR002048">
    <property type="entry name" value="EF_hand_dom"/>
</dbReference>
<comment type="caution">
    <text evidence="4">The sequence shown here is derived from an EMBL/GenBank/DDBJ whole genome shotgun (WGS) entry which is preliminary data.</text>
</comment>
<evidence type="ECO:0000256" key="1">
    <source>
        <dbReference type="SAM" id="MobiDB-lite"/>
    </source>
</evidence>
<evidence type="ECO:0000259" key="3">
    <source>
        <dbReference type="Pfam" id="PF13202"/>
    </source>
</evidence>
<feature type="domain" description="EF-hand" evidence="3">
    <location>
        <begin position="113"/>
        <end position="130"/>
    </location>
</feature>
<feature type="region of interest" description="Disordered" evidence="1">
    <location>
        <begin position="25"/>
        <end position="45"/>
    </location>
</feature>
<feature type="domain" description="EF-hand" evidence="3">
    <location>
        <begin position="46"/>
        <end position="63"/>
    </location>
</feature>
<dbReference type="Proteomes" id="UP001484535">
    <property type="component" value="Unassembled WGS sequence"/>
</dbReference>
<evidence type="ECO:0000313" key="4">
    <source>
        <dbReference type="EMBL" id="MEN7537825.1"/>
    </source>
</evidence>
<keyword evidence="5" id="KW-1185">Reference proteome</keyword>
<reference evidence="4 5" key="1">
    <citation type="submission" date="2024-05" db="EMBL/GenBank/DDBJ databases">
        <authorList>
            <person name="Park S."/>
        </authorList>
    </citation>
    <scope>NUCLEOTIDE SEQUENCE [LARGE SCALE GENOMIC DNA]</scope>
    <source>
        <strain evidence="4 5">DGU5</strain>
    </source>
</reference>
<proteinExistence type="predicted"/>